<dbReference type="AlphaFoldDB" id="A0A5N6HB13"/>
<name>A0A5N6HB13_ASPFL</name>
<dbReference type="InterPro" id="IPR027443">
    <property type="entry name" value="IPNS-like_sf"/>
</dbReference>
<dbReference type="InterPro" id="IPR044861">
    <property type="entry name" value="IPNS-like_FE2OG_OXY"/>
</dbReference>
<dbReference type="Gene3D" id="2.60.120.330">
    <property type="entry name" value="B-lactam Antibiotic, Isopenicillin N Synthase, Chain"/>
    <property type="match status" value="1"/>
</dbReference>
<dbReference type="Proteomes" id="UP000325434">
    <property type="component" value="Unassembled WGS sequence"/>
</dbReference>
<dbReference type="InterPro" id="IPR013785">
    <property type="entry name" value="Aldolase_TIM"/>
</dbReference>
<gene>
    <name evidence="2" type="ORF">BDV35DRAFT_406916</name>
</gene>
<protein>
    <recommendedName>
        <fullName evidence="1">Fe2OG dioxygenase domain-containing protein</fullName>
    </recommendedName>
</protein>
<dbReference type="Gene3D" id="3.20.20.70">
    <property type="entry name" value="Aldolase class I"/>
    <property type="match status" value="1"/>
</dbReference>
<organism evidence="2">
    <name type="scientific">Aspergillus flavus</name>
    <dbReference type="NCBI Taxonomy" id="5059"/>
    <lineage>
        <taxon>Eukaryota</taxon>
        <taxon>Fungi</taxon>
        <taxon>Dikarya</taxon>
        <taxon>Ascomycota</taxon>
        <taxon>Pezizomycotina</taxon>
        <taxon>Eurotiomycetes</taxon>
        <taxon>Eurotiomycetidae</taxon>
        <taxon>Eurotiales</taxon>
        <taxon>Aspergillaceae</taxon>
        <taxon>Aspergillus</taxon>
        <taxon>Aspergillus subgen. Circumdati</taxon>
    </lineage>
</organism>
<reference evidence="2" key="1">
    <citation type="submission" date="2019-04" db="EMBL/GenBank/DDBJ databases">
        <title>Friends and foes A comparative genomics study of 23 Aspergillus species from section Flavi.</title>
        <authorList>
            <consortium name="DOE Joint Genome Institute"/>
            <person name="Kjaerbolling I."/>
            <person name="Vesth T."/>
            <person name="Frisvad J.C."/>
            <person name="Nybo J.L."/>
            <person name="Theobald S."/>
            <person name="Kildgaard S."/>
            <person name="Isbrandt T."/>
            <person name="Kuo A."/>
            <person name="Sato A."/>
            <person name="Lyhne E.K."/>
            <person name="Kogle M.E."/>
            <person name="Wiebenga A."/>
            <person name="Kun R.S."/>
            <person name="Lubbers R.J."/>
            <person name="Makela M.R."/>
            <person name="Barry K."/>
            <person name="Chovatia M."/>
            <person name="Clum A."/>
            <person name="Daum C."/>
            <person name="Haridas S."/>
            <person name="He G."/>
            <person name="LaButti K."/>
            <person name="Lipzen A."/>
            <person name="Mondo S."/>
            <person name="Riley R."/>
            <person name="Salamov A."/>
            <person name="Simmons B.A."/>
            <person name="Magnuson J.K."/>
            <person name="Henrissat B."/>
            <person name="Mortensen U.H."/>
            <person name="Larsen T.O."/>
            <person name="Devries R.P."/>
            <person name="Grigoriev I.V."/>
            <person name="Machida M."/>
            <person name="Baker S.E."/>
            <person name="Andersen M.R."/>
        </authorList>
    </citation>
    <scope>NUCLEOTIDE SEQUENCE [LARGE SCALE GENOMIC DNA]</scope>
    <source>
        <strain evidence="2">CBS 121.62</strain>
    </source>
</reference>
<feature type="domain" description="Fe2OG dioxygenase" evidence="1">
    <location>
        <begin position="602"/>
        <end position="698"/>
    </location>
</feature>
<dbReference type="VEuPathDB" id="FungiDB:AFLA_002112"/>
<dbReference type="VEuPathDB" id="FungiDB:F9C07_2283147"/>
<dbReference type="InterPro" id="IPR005123">
    <property type="entry name" value="Oxoglu/Fe-dep_dioxygenase_dom"/>
</dbReference>
<dbReference type="SUPFAM" id="SSF51197">
    <property type="entry name" value="Clavaminate synthase-like"/>
    <property type="match status" value="1"/>
</dbReference>
<dbReference type="EMBL" id="ML734558">
    <property type="protein sequence ID" value="KAB8251702.1"/>
    <property type="molecule type" value="Genomic_DNA"/>
</dbReference>
<dbReference type="Pfam" id="PF03171">
    <property type="entry name" value="2OG-FeII_Oxy"/>
    <property type="match status" value="1"/>
</dbReference>
<dbReference type="SUPFAM" id="SSF51395">
    <property type="entry name" value="FMN-linked oxidoreductases"/>
    <property type="match status" value="1"/>
</dbReference>
<accession>A0A5N6HB13</accession>
<evidence type="ECO:0000259" key="1">
    <source>
        <dbReference type="PROSITE" id="PS51471"/>
    </source>
</evidence>
<evidence type="ECO:0000313" key="2">
    <source>
        <dbReference type="EMBL" id="KAB8251702.1"/>
    </source>
</evidence>
<dbReference type="PROSITE" id="PS51471">
    <property type="entry name" value="FE2OG_OXY"/>
    <property type="match status" value="1"/>
</dbReference>
<proteinExistence type="predicted"/>
<sequence length="757" mass="84141">MAGKFLSLSSTYAGSRLVPYPAQLPINGRLNPLLKVPLNIFDSHTVYTMIEQEELRPLYNPWGPTTTTIKSNRLVSHTYDSIIFYRWTSPDGVFERGRIMARLVAEMMEKNRRRVWLDQWEMRRDTTSDQVVRQISDIFLCIPKVIILAAPGDWDRFINADDIHRWEWELSLQSDKKIWILRYGVPETTQAPSKEQLAADLRHHSTRLADLAMKGNIQVRVLTMDNLNSVLIEKLNPDGGLVLVPPACSTLPNKAQKRVIDRLHALNDSIVFAQVCDDGSPIDSLSQNLAYSASKKIDLGYDGVEINIGGPMLQKILDETSDPSTAVATILKVISAVATLVPTDQVGIRLVPFSNVESQQQPLEFFCTLIESIASQLPTLCFVHVVAHARFDDFEYPRNASLDEFRGALASASHSIAFISADAYESETASTIAARTQDLVAISLPAEIDLNLITTLRQGAPYEIAEVTADRLNAIRSTFQTGKEYVLEWPSEQKRKVFGAMDDLDRYLGELDPALSYEGTDKKVVWRKSCWFASEGISHPFLDTEKAIAAFDGDLHDGLAGLQALQDPSVRQSMVYLKNVLDSALVTTSAAVGIDKDMIQRCTVRYRIIKYTAHAGNPGGIGLHPDGNLLSALITNGDGLRVYDLDGTVRYPGYNGTIMMGGSTLYRWSQGHYPPTFHDVTTNKDQVKVSIVAFFNFPDLVTIPRALNSGSASDGGFFHDIRVIKEDDKLPHGQLSPLWDVIIDKHQLVLPPAVTAK</sequence>